<keyword evidence="4 7" id="KW-0732">Signal</keyword>
<evidence type="ECO:0000256" key="1">
    <source>
        <dbReference type="ARBA" id="ARBA00004498"/>
    </source>
</evidence>
<organism evidence="9">
    <name type="scientific">Pundamilia nyererei</name>
    <dbReference type="NCBI Taxonomy" id="303518"/>
    <lineage>
        <taxon>Eukaryota</taxon>
        <taxon>Metazoa</taxon>
        <taxon>Chordata</taxon>
        <taxon>Craniata</taxon>
        <taxon>Vertebrata</taxon>
        <taxon>Euteleostomi</taxon>
        <taxon>Actinopterygii</taxon>
        <taxon>Neopterygii</taxon>
        <taxon>Teleostei</taxon>
        <taxon>Neoteleostei</taxon>
        <taxon>Acanthomorphata</taxon>
        <taxon>Ovalentaria</taxon>
        <taxon>Cichlomorphae</taxon>
        <taxon>Cichliformes</taxon>
        <taxon>Cichlidae</taxon>
        <taxon>African cichlids</taxon>
        <taxon>Pseudocrenilabrinae</taxon>
        <taxon>Haplochromini</taxon>
        <taxon>Pundamilia</taxon>
    </lineage>
</organism>
<keyword evidence="5" id="KW-1015">Disulfide bond</keyword>
<evidence type="ECO:0000256" key="5">
    <source>
        <dbReference type="ARBA" id="ARBA00023157"/>
    </source>
</evidence>
<accession>A0A3B4FCN1</accession>
<evidence type="ECO:0000256" key="6">
    <source>
        <dbReference type="SAM" id="MobiDB-lite"/>
    </source>
</evidence>
<keyword evidence="2" id="KW-0964">Secreted</keyword>
<feature type="domain" description="EMI" evidence="8">
    <location>
        <begin position="57"/>
        <end position="131"/>
    </location>
</feature>
<proteinExistence type="predicted"/>
<dbReference type="InterPro" id="IPR050392">
    <property type="entry name" value="Collagen/C1q_domain"/>
</dbReference>
<sequence>MPLSFLCVFCMWISLVCPSLGTGFVYHFPGITLQRQRIKSEQSGVTGPPGTGSRTQLRNWCQYTVFKTVSCQVHNGTETTVQRVFQNCRWPGPCSKVIRTVIRPSFRTTYKQVTALEWRCCPGFVGEECREGEFLPFFLLHDAALLRLGLEDCFIKNLTRPKGERGFPGEIGRPGPPGPPGPSGPSEPSPFPVRNRGDVFHVDHQGRRFQVKCGEAVQQLREALKILAERVLILEHMIGIHGNKSLVLLISCKIRHVHRFPPVYTPVTDHAV</sequence>
<protein>
    <submittedName>
        <fullName evidence="9">Collagen type XXVI alpha 1 chain</fullName>
    </submittedName>
</protein>
<dbReference type="AlphaFoldDB" id="A0A3B4FCN1"/>
<evidence type="ECO:0000256" key="7">
    <source>
        <dbReference type="SAM" id="SignalP"/>
    </source>
</evidence>
<dbReference type="PANTHER" id="PTHR15427:SF23">
    <property type="entry name" value="EMI DOMAIN-CONTAINING PROTEIN 1"/>
    <property type="match status" value="1"/>
</dbReference>
<feature type="compositionally biased region" description="Pro residues" evidence="6">
    <location>
        <begin position="174"/>
        <end position="191"/>
    </location>
</feature>
<evidence type="ECO:0000256" key="2">
    <source>
        <dbReference type="ARBA" id="ARBA00022525"/>
    </source>
</evidence>
<dbReference type="GO" id="GO:0005576">
    <property type="term" value="C:extracellular region"/>
    <property type="evidence" value="ECO:0007669"/>
    <property type="project" value="UniProtKB-SubCell"/>
</dbReference>
<dbReference type="InterPro" id="IPR011489">
    <property type="entry name" value="EMI_domain"/>
</dbReference>
<gene>
    <name evidence="9" type="primary">COL26A1</name>
</gene>
<keyword evidence="3" id="KW-0272">Extracellular matrix</keyword>
<name>A0A3B4FCN1_9CICH</name>
<dbReference type="PANTHER" id="PTHR15427">
    <property type="entry name" value="EMILIN ELASTIN MICROFIBRIL INTERFACE-LOCATED PROTEIN ELASTIN MICROFIBRIL INTERFACER"/>
    <property type="match status" value="1"/>
</dbReference>
<feature type="signal peptide" evidence="7">
    <location>
        <begin position="1"/>
        <end position="21"/>
    </location>
</feature>
<evidence type="ECO:0000256" key="4">
    <source>
        <dbReference type="ARBA" id="ARBA00022729"/>
    </source>
</evidence>
<evidence type="ECO:0000256" key="3">
    <source>
        <dbReference type="ARBA" id="ARBA00022530"/>
    </source>
</evidence>
<dbReference type="PROSITE" id="PS51041">
    <property type="entry name" value="EMI"/>
    <property type="match status" value="1"/>
</dbReference>
<feature type="region of interest" description="Disordered" evidence="6">
    <location>
        <begin position="164"/>
        <end position="195"/>
    </location>
</feature>
<dbReference type="Ensembl" id="ENSPNYT00000007881.1">
    <property type="protein sequence ID" value="ENSPNYP00000007693.1"/>
    <property type="gene ID" value="ENSPNYG00000005880.1"/>
</dbReference>
<reference evidence="9" key="1">
    <citation type="submission" date="2023-09" db="UniProtKB">
        <authorList>
            <consortium name="Ensembl"/>
        </authorList>
    </citation>
    <scope>IDENTIFICATION</scope>
</reference>
<feature type="chain" id="PRO_5017286887" evidence="7">
    <location>
        <begin position="22"/>
        <end position="272"/>
    </location>
</feature>
<dbReference type="Pfam" id="PF07546">
    <property type="entry name" value="EMI"/>
    <property type="match status" value="1"/>
</dbReference>
<evidence type="ECO:0000259" key="8">
    <source>
        <dbReference type="PROSITE" id="PS51041"/>
    </source>
</evidence>
<dbReference type="GeneTree" id="ENSGT00940000161716"/>
<evidence type="ECO:0000313" key="9">
    <source>
        <dbReference type="Ensembl" id="ENSPNYP00000007693.1"/>
    </source>
</evidence>
<dbReference type="STRING" id="303518.ENSPNYP00000007693"/>
<comment type="subcellular location">
    <subcellularLocation>
        <location evidence="1">Secreted</location>
        <location evidence="1">Extracellular space</location>
        <location evidence="1">Extracellular matrix</location>
    </subcellularLocation>
</comment>